<dbReference type="PANTHER" id="PTHR39441">
    <property type="entry name" value="DUF2252 DOMAIN-CONTAINING PROTEIN"/>
    <property type="match status" value="1"/>
</dbReference>
<dbReference type="PANTHER" id="PTHR39441:SF1">
    <property type="entry name" value="DUF2252 DOMAIN-CONTAINING PROTEIN"/>
    <property type="match status" value="1"/>
</dbReference>
<evidence type="ECO:0000313" key="1">
    <source>
        <dbReference type="EMBL" id="GHO99922.1"/>
    </source>
</evidence>
<name>A0A8J3N634_9CHLR</name>
<proteinExistence type="predicted"/>
<accession>A0A8J3N634</accession>
<dbReference type="SUPFAM" id="SSF56112">
    <property type="entry name" value="Protein kinase-like (PK-like)"/>
    <property type="match status" value="1"/>
</dbReference>
<comment type="caution">
    <text evidence="1">The sequence shown here is derived from an EMBL/GenBank/DDBJ whole genome shotgun (WGS) entry which is preliminary data.</text>
</comment>
<evidence type="ECO:0000313" key="2">
    <source>
        <dbReference type="Proteomes" id="UP000597444"/>
    </source>
</evidence>
<gene>
    <name evidence="1" type="ORF">KSF_099700</name>
</gene>
<dbReference type="EMBL" id="BNJK01000002">
    <property type="protein sequence ID" value="GHO99922.1"/>
    <property type="molecule type" value="Genomic_DNA"/>
</dbReference>
<dbReference type="Pfam" id="PF10009">
    <property type="entry name" value="DUF2252"/>
    <property type="match status" value="1"/>
</dbReference>
<dbReference type="InterPro" id="IPR018721">
    <property type="entry name" value="DUF2252"/>
</dbReference>
<sequence length="401" mass="44954">MEELFERIRKDDRGKKKSLLCLKYEEMSQDIFTFFRGTCPRFYREWYLPPPQEAPAVWICGDAHLENFGAYKSASRLVYFGVNDFDEAALAPCTLDLGRFLTGLLVSASSLSISQEDAQALCCTFLESYTECLLAGRVQTLDRATTSGVVQTLLERVEQRTRKHMLEKHVLLTPGHVRLKPHKGKEAVEHVSAQEKEAVEGCVKQWSKHQPHPPFFRVLDLAHRVVGTGSLGIPRYVLLIEGKGAPDGYYLLDVKEARRSSVPSRLRCGSPNWATQAERMVQVRTWSQDAPPALLAELQGKKKSYVLRELQPQEEKVNRKDVLGNRQAIEGLVQAMGQALAFAHLRSGGQKGAALSGELKRFAQQASVWQASLLAAAQPCVEQVRTAYDAFQEQYAAHKRG</sequence>
<evidence type="ECO:0008006" key="3">
    <source>
        <dbReference type="Google" id="ProtNLM"/>
    </source>
</evidence>
<dbReference type="Proteomes" id="UP000597444">
    <property type="component" value="Unassembled WGS sequence"/>
</dbReference>
<reference evidence="1" key="1">
    <citation type="submission" date="2020-10" db="EMBL/GenBank/DDBJ databases">
        <title>Taxonomic study of unclassified bacteria belonging to the class Ktedonobacteria.</title>
        <authorList>
            <person name="Yabe S."/>
            <person name="Wang C.M."/>
            <person name="Zheng Y."/>
            <person name="Sakai Y."/>
            <person name="Cavaletti L."/>
            <person name="Monciardini P."/>
            <person name="Donadio S."/>
        </authorList>
    </citation>
    <scope>NUCLEOTIDE SEQUENCE</scope>
    <source>
        <strain evidence="1">ID150040</strain>
    </source>
</reference>
<protein>
    <recommendedName>
        <fullName evidence="3">DUF2252 domain-containing protein</fullName>
    </recommendedName>
</protein>
<dbReference type="AlphaFoldDB" id="A0A8J3N634"/>
<keyword evidence="2" id="KW-1185">Reference proteome</keyword>
<organism evidence="1 2">
    <name type="scientific">Reticulibacter mediterranei</name>
    <dbReference type="NCBI Taxonomy" id="2778369"/>
    <lineage>
        <taxon>Bacteria</taxon>
        <taxon>Bacillati</taxon>
        <taxon>Chloroflexota</taxon>
        <taxon>Ktedonobacteria</taxon>
        <taxon>Ktedonobacterales</taxon>
        <taxon>Reticulibacteraceae</taxon>
        <taxon>Reticulibacter</taxon>
    </lineage>
</organism>
<dbReference type="InterPro" id="IPR011009">
    <property type="entry name" value="Kinase-like_dom_sf"/>
</dbReference>